<protein>
    <submittedName>
        <fullName evidence="1">Uncharacterized protein</fullName>
    </submittedName>
</protein>
<evidence type="ECO:0000313" key="2">
    <source>
        <dbReference type="EMBL" id="MXB13756.1"/>
    </source>
</evidence>
<evidence type="ECO:0000313" key="1">
    <source>
        <dbReference type="EMBL" id="MWY74539.1"/>
    </source>
</evidence>
<name>A0A6B0K1E2_FRATU</name>
<proteinExistence type="predicted"/>
<organism evidence="1">
    <name type="scientific">Francisella tularensis</name>
    <dbReference type="NCBI Taxonomy" id="263"/>
    <lineage>
        <taxon>Bacteria</taxon>
        <taxon>Pseudomonadati</taxon>
        <taxon>Pseudomonadota</taxon>
        <taxon>Gammaproteobacteria</taxon>
        <taxon>Thiotrichales</taxon>
        <taxon>Francisellaceae</taxon>
        <taxon>Francisella</taxon>
    </lineage>
</organism>
<dbReference type="EMBL" id="VJIQ01000030">
    <property type="protein sequence ID" value="MXB13756.1"/>
    <property type="molecule type" value="Genomic_DNA"/>
</dbReference>
<accession>A0A6B0K1E2</accession>
<reference evidence="1" key="1">
    <citation type="submission" date="2019-06" db="EMBL/GenBank/DDBJ databases">
        <title>Phylogeography and genetic diversity of Francisella tularensis subsp. holarctica in France (1947-2018).</title>
        <authorList>
            <person name="Kevin M."/>
            <person name="Madani N."/>
            <person name="Maurin M."/>
        </authorList>
    </citation>
    <scope>NUCLEOTIDE SEQUENCE</scope>
    <source>
        <strain evidence="1">10-1635/5</strain>
        <strain evidence="2">93-11516</strain>
    </source>
</reference>
<sequence length="1328" mass="155942">MNDKYELNIYFEKIELPKTADFNMISKHDIKELRVDANLKKKIHLLQFDEDYLAYMRSLRAIHPSKIAMQKIKSIRNKKNSFIIAILSLDKIIHKTKFITFGHKTVIFDFKKLWGLVDFVIVHTSNKTWVNHKLTSFMPSITYCNQNIIHLAYHSDFLYIYHTPEFMDDINVDRENRRRLVAKIPDPYWVRADTKENKINITSENKNLEKDFKKITKLKNFEISANDIFFSKAIKAAPRLQHKNKSKLFNSLAIENNEKIKRDIIDYAISNAWYKNDGLLENLMTFLDALVVRHLYLIAVYSVYEIEIGIKSVKPEYSKLLKAGLLNKDIQNQLIYDQKKISNIIWLGETFHGLDIEEAQALCEFLDEENINPKINPINSKKLYKTYKENYKSDSEKILSFTKYKEKYNFLNNDKLREEHANKLSSILEDPKFRVLSYINAFLCSTKNYLVPYGYLGSNPLTYYNCMLETGKRRTSKEAYFADIRNKLFIVCYLPGFLSSVIADDDFIDWYSNKKENQELLKNSYLNNLYNSKQKYIKDFIDLDIIKLLKQTSSQIKPSYIPVAFRYGAFASTTALIRSNANVSNRMEFELYDSPERLHNQYLEKEEMIMPKSVNNPKDHSIDNGVSLFSLNLTNEKEDGLRKVMLKVAQLYNLDFKVGISGNLDQAMTQALILGMATTKKNGDIVIDEDQVLYMTYLYCIFMAHSVDHTVDEILMSSNTYMLNSKEEKYPIANIANFFARPVFKLSKDKEFKALVEKYENSIKPNSKVLKENYISRVTTLSEVYEDIYNLNCLYSSLSEGSLYNLLSTHSERNCTLLEQYSRKKKAETGLVQDGEKIKVVNNYNGYAAINQYQRFVSLGIMYDSGAKYSSSHKKQIEKDFNLYSPDKEQINYLKYNFKDNKFDAVYKNKKSKEKTQSHIVYAKKQNTRYCYGYFNNFFVKNRITTFYKIKDKSGNYLVNLHNEKYSFATPNSDSKIYRASPELLNNRDDFKRVSKDIIKSYKYISFDKQKEDIVKNFGKNLYHTNYEIWVGLSHQAISCFSVLDNIDTQEAANTFIDALYYIRLMQLYYGKTIPFLLISSEIVRYSSSETHYYIPTEENFENILKIALNSASKPVIERFLIILNIYNNTIDDNTLILIRCRLTIILFEHEEQKLKLKALQKYADAYKKNNYKNEINFRAWFESIFHVQNLSLSPNYIGNNILILSLVEELKPKCSEYKKNMINQQIIAKANELNFYQLIIRLIEISTYHRILTKSIITNTTSLLYDILNKPEFQTINKSINKLFIYKNKDLNTDKYKAFHTKLITIEKTYKKINSLYKSDFFKKISS</sequence>
<dbReference type="RefSeq" id="WP_010031640.1">
    <property type="nucleotide sequence ID" value="NZ_JACTPB010000028.1"/>
</dbReference>
<dbReference type="EMBL" id="VJDK01000029">
    <property type="protein sequence ID" value="MWY74539.1"/>
    <property type="molecule type" value="Genomic_DNA"/>
</dbReference>
<comment type="caution">
    <text evidence="1">The sequence shown here is derived from an EMBL/GenBank/DDBJ whole genome shotgun (WGS) entry which is preliminary data.</text>
</comment>
<gene>
    <name evidence="1" type="ORF">FNB10_05490</name>
    <name evidence="2" type="ORF">FND40_05700</name>
</gene>